<protein>
    <submittedName>
        <fullName evidence="3">Tigger transposable element-derived protein 1</fullName>
    </submittedName>
</protein>
<dbReference type="Proteomes" id="UP000008237">
    <property type="component" value="Unassembled WGS sequence"/>
</dbReference>
<dbReference type="GO" id="GO:0005634">
    <property type="term" value="C:nucleus"/>
    <property type="evidence" value="ECO:0007669"/>
    <property type="project" value="TreeGrafter"/>
</dbReference>
<feature type="region of interest" description="Disordered" evidence="1">
    <location>
        <begin position="456"/>
        <end position="523"/>
    </location>
</feature>
<dbReference type="InterPro" id="IPR004875">
    <property type="entry name" value="DDE_SF_endonuclease_dom"/>
</dbReference>
<evidence type="ECO:0000256" key="1">
    <source>
        <dbReference type="SAM" id="MobiDB-lite"/>
    </source>
</evidence>
<dbReference type="OrthoDB" id="8195605at2759"/>
<dbReference type="InterPro" id="IPR050863">
    <property type="entry name" value="CenT-Element_Derived"/>
</dbReference>
<proteinExistence type="predicted"/>
<dbReference type="AlphaFoldDB" id="E2BME2"/>
<gene>
    <name evidence="3" type="ORF">EAI_07966</name>
</gene>
<dbReference type="OMA" id="NICSIAC"/>
<dbReference type="InParanoid" id="E2BME2"/>
<name>E2BME2_HARSA</name>
<feature type="compositionally biased region" description="Polar residues" evidence="1">
    <location>
        <begin position="456"/>
        <end position="476"/>
    </location>
</feature>
<reference evidence="3 4" key="1">
    <citation type="journal article" date="2010" name="Science">
        <title>Genomic comparison of the ants Camponotus floridanus and Harpegnathos saltator.</title>
        <authorList>
            <person name="Bonasio R."/>
            <person name="Zhang G."/>
            <person name="Ye C."/>
            <person name="Mutti N.S."/>
            <person name="Fang X."/>
            <person name="Qin N."/>
            <person name="Donahue G."/>
            <person name="Yang P."/>
            <person name="Li Q."/>
            <person name="Li C."/>
            <person name="Zhang P."/>
            <person name="Huang Z."/>
            <person name="Berger S.L."/>
            <person name="Reinberg D."/>
            <person name="Wang J."/>
            <person name="Liebig J."/>
        </authorList>
    </citation>
    <scope>NUCLEOTIDE SEQUENCE [LARGE SCALE GENOMIC DNA]</scope>
    <source>
        <strain evidence="3 4">R22 G/1</strain>
    </source>
</reference>
<dbReference type="Pfam" id="PF03184">
    <property type="entry name" value="DDE_1"/>
    <property type="match status" value="1"/>
</dbReference>
<dbReference type="EMBL" id="GL449192">
    <property type="protein sequence ID" value="EFN83133.1"/>
    <property type="molecule type" value="Genomic_DNA"/>
</dbReference>
<dbReference type="PANTHER" id="PTHR19303">
    <property type="entry name" value="TRANSPOSON"/>
    <property type="match status" value="1"/>
</dbReference>
<evidence type="ECO:0000313" key="3">
    <source>
        <dbReference type="EMBL" id="EFN83133.1"/>
    </source>
</evidence>
<keyword evidence="4" id="KW-1185">Reference proteome</keyword>
<organism evidence="4">
    <name type="scientific">Harpegnathos saltator</name>
    <name type="common">Jerdon's jumping ant</name>
    <dbReference type="NCBI Taxonomy" id="610380"/>
    <lineage>
        <taxon>Eukaryota</taxon>
        <taxon>Metazoa</taxon>
        <taxon>Ecdysozoa</taxon>
        <taxon>Arthropoda</taxon>
        <taxon>Hexapoda</taxon>
        <taxon>Insecta</taxon>
        <taxon>Pterygota</taxon>
        <taxon>Neoptera</taxon>
        <taxon>Endopterygota</taxon>
        <taxon>Hymenoptera</taxon>
        <taxon>Apocrita</taxon>
        <taxon>Aculeata</taxon>
        <taxon>Formicoidea</taxon>
        <taxon>Formicidae</taxon>
        <taxon>Ponerinae</taxon>
        <taxon>Ponerini</taxon>
        <taxon>Harpegnathos</taxon>
    </lineage>
</organism>
<dbReference type="GO" id="GO:0003677">
    <property type="term" value="F:DNA binding"/>
    <property type="evidence" value="ECO:0007669"/>
    <property type="project" value="TreeGrafter"/>
</dbReference>
<feature type="domain" description="DDE-1" evidence="2">
    <location>
        <begin position="188"/>
        <end position="323"/>
    </location>
</feature>
<evidence type="ECO:0000313" key="4">
    <source>
        <dbReference type="Proteomes" id="UP000008237"/>
    </source>
</evidence>
<sequence length="523" mass="60020">MHDVQYMTLLRYIKKLKQFRETEEQKSDCEPKTGYIPCRQVFNPKQEQTLIDFLWDLNNIFFGFTYKDIKILAYDFATNQDIMIPKGWQIKGEAGRDWLVNFKERNPKLPFRVNEINDSHFMKYTKSIVDPFYDELERIYEQANFTAENIYNVDEIELSMLPKAKTSDEEINRYLMNRVTKEVPLVTICFAVNALGKTVPPMFIFPKENFSDEYLRNSPHGSIGCANPSASMTRFDFFTYIKHFCEYTGATTEKPVLLVLDNHESHMSFDAINFCNENGIFLLAFPPHCSGKLQPIEKSVIQPFQKRFGRILDKWLEANSGKNVTVSDIPGMVKEIFQMVLTRSNIRTGFETTGIWPINRDIFTDNDFSEKNIKKEIKKQTKLKKSSLHLRSLANISGVGSEFSSVSQLLPSLVTFQSNINNTNPDKQIGVIELQPGTLQESESVMVLELSVAVENSNNPAGSNSLPDSGSQPQETEQIDGKRKHVKKEETESPAESTAIEENQSRAKKSRTKKVKETTSRRR</sequence>
<dbReference type="PANTHER" id="PTHR19303:SF71">
    <property type="entry name" value="ZINC FINGER PHD-TYPE DOMAIN-CONTAINING PROTEIN"/>
    <property type="match status" value="1"/>
</dbReference>
<evidence type="ECO:0000259" key="2">
    <source>
        <dbReference type="Pfam" id="PF03184"/>
    </source>
</evidence>
<accession>E2BME2</accession>